<feature type="transmembrane region" description="Helical" evidence="9">
    <location>
        <begin position="314"/>
        <end position="336"/>
    </location>
</feature>
<reference evidence="10" key="1">
    <citation type="submission" date="2023-01" db="EMBL/GenBank/DDBJ databases">
        <title>Metagenome sequencing of chrysophaentin producing Chrysophaeum taylorii.</title>
        <authorList>
            <person name="Davison J."/>
            <person name="Bewley C."/>
        </authorList>
    </citation>
    <scope>NUCLEOTIDE SEQUENCE</scope>
    <source>
        <strain evidence="10">NIES-1699</strain>
    </source>
</reference>
<dbReference type="PANTHER" id="PTHR13121:SF0">
    <property type="entry name" value="PHOSPHATIDYLINOSITOL GLYCAN ANCHOR BIOSYNTHESIS CLASS U PROTEIN"/>
    <property type="match status" value="1"/>
</dbReference>
<feature type="transmembrane region" description="Helical" evidence="9">
    <location>
        <begin position="160"/>
        <end position="183"/>
    </location>
</feature>
<evidence type="ECO:0000256" key="7">
    <source>
        <dbReference type="ARBA" id="ARBA00022989"/>
    </source>
</evidence>
<dbReference type="EMBL" id="JAQMWT010000316">
    <property type="protein sequence ID" value="KAJ8605319.1"/>
    <property type="molecule type" value="Genomic_DNA"/>
</dbReference>
<dbReference type="PANTHER" id="PTHR13121">
    <property type="entry name" value="GPI TRANSAMIDASE COMPONENT PIG-U"/>
    <property type="match status" value="1"/>
</dbReference>
<evidence type="ECO:0000256" key="3">
    <source>
        <dbReference type="ARBA" id="ARBA00010026"/>
    </source>
</evidence>
<dbReference type="Proteomes" id="UP001230188">
    <property type="component" value="Unassembled WGS sequence"/>
</dbReference>
<keyword evidence="5 9" id="KW-0812">Transmembrane</keyword>
<keyword evidence="6" id="KW-0256">Endoplasmic reticulum</keyword>
<feature type="transmembrane region" description="Helical" evidence="9">
    <location>
        <begin position="190"/>
        <end position="207"/>
    </location>
</feature>
<evidence type="ECO:0000256" key="9">
    <source>
        <dbReference type="SAM" id="Phobius"/>
    </source>
</evidence>
<comment type="subcellular location">
    <subcellularLocation>
        <location evidence="1">Endoplasmic reticulum membrane</location>
        <topology evidence="1">Multi-pass membrane protein</topology>
    </subcellularLocation>
</comment>
<comment type="caution">
    <text evidence="10">The sequence shown here is derived from an EMBL/GenBank/DDBJ whole genome shotgun (WGS) entry which is preliminary data.</text>
</comment>
<feature type="transmembrane region" description="Helical" evidence="9">
    <location>
        <begin position="348"/>
        <end position="369"/>
    </location>
</feature>
<comment type="similarity">
    <text evidence="3">Belongs to the PIGU family.</text>
</comment>
<comment type="pathway">
    <text evidence="2">Glycolipid biosynthesis; glycosylphosphatidylinositol-anchor biosynthesis.</text>
</comment>
<dbReference type="GO" id="GO:0016255">
    <property type="term" value="P:attachment of GPI anchor to protein"/>
    <property type="evidence" value="ECO:0007669"/>
    <property type="project" value="InterPro"/>
</dbReference>
<feature type="transmembrane region" description="Helical" evidence="9">
    <location>
        <begin position="120"/>
        <end position="140"/>
    </location>
</feature>
<evidence type="ECO:0000313" key="11">
    <source>
        <dbReference type="Proteomes" id="UP001230188"/>
    </source>
</evidence>
<keyword evidence="7 9" id="KW-1133">Transmembrane helix</keyword>
<dbReference type="AlphaFoldDB" id="A0AAD7UI22"/>
<proteinExistence type="inferred from homology"/>
<keyword evidence="4" id="KW-0337">GPI-anchor biosynthesis</keyword>
<dbReference type="GO" id="GO:0042765">
    <property type="term" value="C:GPI-anchor transamidase complex"/>
    <property type="evidence" value="ECO:0007669"/>
    <property type="project" value="InterPro"/>
</dbReference>
<dbReference type="InterPro" id="IPR009600">
    <property type="entry name" value="PIG-U"/>
</dbReference>
<gene>
    <name evidence="10" type="ORF">CTAYLR_002353</name>
</gene>
<evidence type="ECO:0000313" key="10">
    <source>
        <dbReference type="EMBL" id="KAJ8605319.1"/>
    </source>
</evidence>
<keyword evidence="8 9" id="KW-0472">Membrane</keyword>
<evidence type="ECO:0000256" key="6">
    <source>
        <dbReference type="ARBA" id="ARBA00022824"/>
    </source>
</evidence>
<evidence type="ECO:0000256" key="2">
    <source>
        <dbReference type="ARBA" id="ARBA00004687"/>
    </source>
</evidence>
<evidence type="ECO:0000256" key="4">
    <source>
        <dbReference type="ARBA" id="ARBA00022502"/>
    </source>
</evidence>
<evidence type="ECO:0000256" key="8">
    <source>
        <dbReference type="ARBA" id="ARBA00023136"/>
    </source>
</evidence>
<keyword evidence="11" id="KW-1185">Reference proteome</keyword>
<feature type="transmembrane region" description="Helical" evidence="9">
    <location>
        <begin position="244"/>
        <end position="265"/>
    </location>
</feature>
<sequence length="370" mass="39254">MIADDDDDDDDDDDAKEDWALAALGIAMRCAAVALVPQPVHLFSAPEVVSSPLRIANMVEGWHLWRHGYSPYAAHACRSPPLLIAVGAAMGPAGPLFSTAGDALTARLLLRLRSGENKAAAARAYWLNPVCALACALGSLQPWVFAATLAATSTTATRPVFAGILLATAWYADASTVVVLVAAASPRVSLGFAAGAAVLFGASRLLLGDWGFLYDAYRDYSSSPEVEPGLGVGWYLNVVLFERFVPYFAIVFAAHTFVYAVPVAIRLAETPMLAMHATLAIAGIFKPNPTFSDSALNVALAVAHWGGQRKLDRWTVLAAMIAGLPLATCRVARHLWLVAGTGNANHVYFQTVLYLAAWSWLLCAGLSAAT</sequence>
<organism evidence="10 11">
    <name type="scientific">Chrysophaeum taylorii</name>
    <dbReference type="NCBI Taxonomy" id="2483200"/>
    <lineage>
        <taxon>Eukaryota</taxon>
        <taxon>Sar</taxon>
        <taxon>Stramenopiles</taxon>
        <taxon>Ochrophyta</taxon>
        <taxon>Pelagophyceae</taxon>
        <taxon>Pelagomonadales</taxon>
        <taxon>Pelagomonadaceae</taxon>
        <taxon>Chrysophaeum</taxon>
    </lineage>
</organism>
<dbReference type="GO" id="GO:0006506">
    <property type="term" value="P:GPI anchor biosynthetic process"/>
    <property type="evidence" value="ECO:0007669"/>
    <property type="project" value="UniProtKB-KW"/>
</dbReference>
<accession>A0AAD7UI22</accession>
<evidence type="ECO:0000256" key="1">
    <source>
        <dbReference type="ARBA" id="ARBA00004477"/>
    </source>
</evidence>
<protein>
    <submittedName>
        <fullName evidence="10">Uncharacterized protein</fullName>
    </submittedName>
</protein>
<name>A0AAD7UI22_9STRA</name>
<dbReference type="Pfam" id="PF06728">
    <property type="entry name" value="PIG-U"/>
    <property type="match status" value="1"/>
</dbReference>
<evidence type="ECO:0000256" key="5">
    <source>
        <dbReference type="ARBA" id="ARBA00022692"/>
    </source>
</evidence>